<dbReference type="Proteomes" id="UP000319627">
    <property type="component" value="Unassembled WGS sequence"/>
</dbReference>
<reference evidence="2 3" key="1">
    <citation type="submission" date="2019-07" db="EMBL/GenBank/DDBJ databases">
        <title>Genomic Encyclopedia of Type Strains, Phase I: the one thousand microbial genomes (KMG-I) project.</title>
        <authorList>
            <person name="Kyrpides N."/>
        </authorList>
    </citation>
    <scope>NUCLEOTIDE SEQUENCE [LARGE SCALE GENOMIC DNA]</scope>
    <source>
        <strain evidence="2 3">DSM 375</strain>
    </source>
</reference>
<evidence type="ECO:0000313" key="2">
    <source>
        <dbReference type="EMBL" id="TWH64375.1"/>
    </source>
</evidence>
<dbReference type="GO" id="GO:0016740">
    <property type="term" value="F:transferase activity"/>
    <property type="evidence" value="ECO:0007669"/>
    <property type="project" value="UniProtKB-KW"/>
</dbReference>
<dbReference type="OrthoDB" id="6893217at2"/>
<dbReference type="RefSeq" id="WP_144572413.1">
    <property type="nucleotide sequence ID" value="NZ_VLKG01000010.1"/>
</dbReference>
<sequence length="241" mass="27941">MKPIFEHACVINLDSRPDRWEQIQVNLKQANLPAQRFAAINIQGLQDNPPPQALRDFLLQADGDGPKAEHKLWATWACLNSHLAVIRQAQREHWDSVLILEDDCVFQPYTPGVLKRVSEQIATQAWDLLYLGGTLKKGGLHQKTSSNLYRVNRVRLAHAYVVRATLYERILQEAPESGLPIDWYYSERLLPSINAYLVDPLITYQRYADLSDIEQVERKPKLKSRKLFRHWLALLRYGRSF</sequence>
<proteinExistence type="predicted"/>
<dbReference type="Pfam" id="PF01755">
    <property type="entry name" value="Glyco_transf_25"/>
    <property type="match status" value="1"/>
</dbReference>
<protein>
    <submittedName>
        <fullName evidence="2">Glycosyl transferase family 25</fullName>
    </submittedName>
</protein>
<feature type="domain" description="Glycosyl transferase family 25" evidence="1">
    <location>
        <begin position="7"/>
        <end position="153"/>
    </location>
</feature>
<dbReference type="AlphaFoldDB" id="A0A562I136"/>
<name>A0A562I136_9GAMM</name>
<gene>
    <name evidence="2" type="ORF">LX59_02582</name>
</gene>
<organism evidence="2 3">
    <name type="scientific">Azomonas agilis</name>
    <dbReference type="NCBI Taxonomy" id="116849"/>
    <lineage>
        <taxon>Bacteria</taxon>
        <taxon>Pseudomonadati</taxon>
        <taxon>Pseudomonadota</taxon>
        <taxon>Gammaproteobacteria</taxon>
        <taxon>Pseudomonadales</taxon>
        <taxon>Pseudomonadaceae</taxon>
        <taxon>Azomonas</taxon>
    </lineage>
</organism>
<keyword evidence="3" id="KW-1185">Reference proteome</keyword>
<evidence type="ECO:0000259" key="1">
    <source>
        <dbReference type="Pfam" id="PF01755"/>
    </source>
</evidence>
<keyword evidence="2" id="KW-0808">Transferase</keyword>
<accession>A0A562I136</accession>
<dbReference type="InterPro" id="IPR002654">
    <property type="entry name" value="Glyco_trans_25"/>
</dbReference>
<comment type="caution">
    <text evidence="2">The sequence shown here is derived from an EMBL/GenBank/DDBJ whole genome shotgun (WGS) entry which is preliminary data.</text>
</comment>
<evidence type="ECO:0000313" key="3">
    <source>
        <dbReference type="Proteomes" id="UP000319627"/>
    </source>
</evidence>
<dbReference type="EMBL" id="VLKG01000010">
    <property type="protein sequence ID" value="TWH64375.1"/>
    <property type="molecule type" value="Genomic_DNA"/>
</dbReference>
<dbReference type="CDD" id="cd06532">
    <property type="entry name" value="Glyco_transf_25"/>
    <property type="match status" value="1"/>
</dbReference>